<keyword evidence="4" id="KW-0028">Amino-acid biosynthesis</keyword>
<evidence type="ECO:0000256" key="5">
    <source>
        <dbReference type="ARBA" id="ARBA00023141"/>
    </source>
</evidence>
<dbReference type="InterPro" id="IPR035904">
    <property type="entry name" value="Chorismate_synth_AroC_sf"/>
</dbReference>
<comment type="caution">
    <text evidence="7">The sequence shown here is derived from an EMBL/GenBank/DDBJ whole genome shotgun (WGS) entry which is preliminary data.</text>
</comment>
<dbReference type="AlphaFoldDB" id="A0AAV8T1V1"/>
<reference evidence="7 8" key="1">
    <citation type="submission" date="2021-09" db="EMBL/GenBank/DDBJ databases">
        <title>Genomic insights and catalytic innovation underlie evolution of tropane alkaloids biosynthesis.</title>
        <authorList>
            <person name="Wang Y.-J."/>
            <person name="Tian T."/>
            <person name="Huang J.-P."/>
            <person name="Huang S.-X."/>
        </authorList>
    </citation>
    <scope>NUCLEOTIDE SEQUENCE [LARGE SCALE GENOMIC DNA]</scope>
    <source>
        <strain evidence="7">KIB-2018</strain>
        <tissue evidence="7">Leaf</tissue>
    </source>
</reference>
<dbReference type="PANTHER" id="PTHR21085">
    <property type="entry name" value="CHORISMATE SYNTHASE"/>
    <property type="match status" value="1"/>
</dbReference>
<dbReference type="EC" id="4.2.3.5" evidence="3"/>
<dbReference type="InterPro" id="IPR000453">
    <property type="entry name" value="Chorismate_synth"/>
</dbReference>
<dbReference type="PROSITE" id="PS00788">
    <property type="entry name" value="CHORISMATE_SYNTHASE_2"/>
    <property type="match status" value="1"/>
</dbReference>
<evidence type="ECO:0000256" key="2">
    <source>
        <dbReference type="ARBA" id="ARBA00008014"/>
    </source>
</evidence>
<keyword evidence="8" id="KW-1185">Reference proteome</keyword>
<dbReference type="EMBL" id="JAIWQS010000007">
    <property type="protein sequence ID" value="KAJ8760248.1"/>
    <property type="molecule type" value="Genomic_DNA"/>
</dbReference>
<keyword evidence="6" id="KW-0456">Lyase</keyword>
<dbReference type="InterPro" id="IPR020541">
    <property type="entry name" value="Chorismate_synthase_CS"/>
</dbReference>
<name>A0AAV8T1V1_9ROSI</name>
<dbReference type="Pfam" id="PF01264">
    <property type="entry name" value="Chorismate_synt"/>
    <property type="match status" value="1"/>
</dbReference>
<evidence type="ECO:0000256" key="3">
    <source>
        <dbReference type="ARBA" id="ARBA00013036"/>
    </source>
</evidence>
<dbReference type="PANTHER" id="PTHR21085:SF0">
    <property type="entry name" value="CHORISMATE SYNTHASE"/>
    <property type="match status" value="1"/>
</dbReference>
<evidence type="ECO:0000313" key="7">
    <source>
        <dbReference type="EMBL" id="KAJ8760248.1"/>
    </source>
</evidence>
<proteinExistence type="inferred from homology"/>
<gene>
    <name evidence="7" type="ORF">K2173_011660</name>
</gene>
<dbReference type="Proteomes" id="UP001159364">
    <property type="component" value="Linkage Group LG07"/>
</dbReference>
<dbReference type="Gene3D" id="3.60.150.10">
    <property type="entry name" value="Chorismate synthase AroC"/>
    <property type="match status" value="1"/>
</dbReference>
<dbReference type="SUPFAM" id="SSF103263">
    <property type="entry name" value="Chorismate synthase, AroC"/>
    <property type="match status" value="1"/>
</dbReference>
<organism evidence="7 8">
    <name type="scientific">Erythroxylum novogranatense</name>
    <dbReference type="NCBI Taxonomy" id="1862640"/>
    <lineage>
        <taxon>Eukaryota</taxon>
        <taxon>Viridiplantae</taxon>
        <taxon>Streptophyta</taxon>
        <taxon>Embryophyta</taxon>
        <taxon>Tracheophyta</taxon>
        <taxon>Spermatophyta</taxon>
        <taxon>Magnoliopsida</taxon>
        <taxon>eudicotyledons</taxon>
        <taxon>Gunneridae</taxon>
        <taxon>Pentapetalae</taxon>
        <taxon>rosids</taxon>
        <taxon>fabids</taxon>
        <taxon>Malpighiales</taxon>
        <taxon>Erythroxylaceae</taxon>
        <taxon>Erythroxylum</taxon>
    </lineage>
</organism>
<dbReference type="GO" id="GO:0004107">
    <property type="term" value="F:chorismate synthase activity"/>
    <property type="evidence" value="ECO:0007669"/>
    <property type="project" value="UniProtKB-EC"/>
</dbReference>
<sequence>MDVLLGFPLSEADLQMELDRRIATKMFIAYRPSYADWTYEGGGRSSARETVRRVAPGALAKKILKKYAGTEILAYVSQVHKVILPEDRVDPYSLILNQSYMALLPALFT</sequence>
<evidence type="ECO:0000256" key="4">
    <source>
        <dbReference type="ARBA" id="ARBA00022605"/>
    </source>
</evidence>
<evidence type="ECO:0000256" key="1">
    <source>
        <dbReference type="ARBA" id="ARBA00005044"/>
    </source>
</evidence>
<accession>A0AAV8T1V1</accession>
<protein>
    <recommendedName>
        <fullName evidence="3">chorismate synthase</fullName>
        <ecNumber evidence="3">4.2.3.5</ecNumber>
    </recommendedName>
</protein>
<dbReference type="GO" id="GO:0008652">
    <property type="term" value="P:amino acid biosynthetic process"/>
    <property type="evidence" value="ECO:0007669"/>
    <property type="project" value="UniProtKB-KW"/>
</dbReference>
<dbReference type="GO" id="GO:0005829">
    <property type="term" value="C:cytosol"/>
    <property type="evidence" value="ECO:0007669"/>
    <property type="project" value="TreeGrafter"/>
</dbReference>
<dbReference type="GO" id="GO:0010181">
    <property type="term" value="F:FMN binding"/>
    <property type="evidence" value="ECO:0007669"/>
    <property type="project" value="TreeGrafter"/>
</dbReference>
<evidence type="ECO:0000256" key="6">
    <source>
        <dbReference type="ARBA" id="ARBA00023239"/>
    </source>
</evidence>
<evidence type="ECO:0000313" key="8">
    <source>
        <dbReference type="Proteomes" id="UP001159364"/>
    </source>
</evidence>
<comment type="similarity">
    <text evidence="2">Belongs to the chorismate synthase family.</text>
</comment>
<dbReference type="GO" id="GO:0009423">
    <property type="term" value="P:chorismate biosynthetic process"/>
    <property type="evidence" value="ECO:0007669"/>
    <property type="project" value="TreeGrafter"/>
</dbReference>
<dbReference type="GO" id="GO:0009073">
    <property type="term" value="P:aromatic amino acid family biosynthetic process"/>
    <property type="evidence" value="ECO:0007669"/>
    <property type="project" value="UniProtKB-KW"/>
</dbReference>
<keyword evidence="5" id="KW-0057">Aromatic amino acid biosynthesis</keyword>
<comment type="pathway">
    <text evidence="1">Metabolic intermediate biosynthesis; chorismate biosynthesis; chorismate from D-erythrose 4-phosphate and phosphoenolpyruvate: step 7/7.</text>
</comment>